<protein>
    <recommendedName>
        <fullName evidence="3">Ig-like domain-containing protein</fullName>
    </recommendedName>
</protein>
<dbReference type="PANTHER" id="PTHR21261">
    <property type="entry name" value="BEAT PROTEIN"/>
    <property type="match status" value="1"/>
</dbReference>
<dbReference type="EMBL" id="WJQU01000001">
    <property type="protein sequence ID" value="KAJ6648379.1"/>
    <property type="molecule type" value="Genomic_DNA"/>
</dbReference>
<dbReference type="Gene3D" id="2.60.40.10">
    <property type="entry name" value="Immunoglobulins"/>
    <property type="match status" value="1"/>
</dbReference>
<accession>A0A9Q0NF90</accession>
<dbReference type="OrthoDB" id="6478865at2759"/>
<keyword evidence="2" id="KW-1185">Reference proteome</keyword>
<sequence>MIDVFTTAVKINNLKVPSEYILDKLSNPEVLILDCEYDLPVEEQGFVLKWFFNDLLIYQWISLAPPRFFFHNTIRNHVDMNYTASDHVQHKHRALAITKPDHNMTGTYTCSVGTFQSEDKKSQYMQIIQPEKNFQLKVEEVKDESGDIDFECYAQNVYPEPKLIISIGDTNQTSSGFISQTKLGNDGLWDITTYGRIKQSETVIDPSDVHCLLFIPNTSYSKQKQASQFTNQSSNLSAPTAITLTTITLMLSSMLLNNV</sequence>
<dbReference type="PANTHER" id="PTHR21261:SF2">
    <property type="entry name" value="GH04238P-RELATED"/>
    <property type="match status" value="1"/>
</dbReference>
<evidence type="ECO:0008006" key="3">
    <source>
        <dbReference type="Google" id="ProtNLM"/>
    </source>
</evidence>
<dbReference type="InterPro" id="IPR013783">
    <property type="entry name" value="Ig-like_fold"/>
</dbReference>
<comment type="caution">
    <text evidence="1">The sequence shown here is derived from an EMBL/GenBank/DDBJ whole genome shotgun (WGS) entry which is preliminary data.</text>
</comment>
<evidence type="ECO:0000313" key="1">
    <source>
        <dbReference type="EMBL" id="KAJ6648379.1"/>
    </source>
</evidence>
<dbReference type="Proteomes" id="UP001151699">
    <property type="component" value="Chromosome A"/>
</dbReference>
<organism evidence="1 2">
    <name type="scientific">Pseudolycoriella hygida</name>
    <dbReference type="NCBI Taxonomy" id="35572"/>
    <lineage>
        <taxon>Eukaryota</taxon>
        <taxon>Metazoa</taxon>
        <taxon>Ecdysozoa</taxon>
        <taxon>Arthropoda</taxon>
        <taxon>Hexapoda</taxon>
        <taxon>Insecta</taxon>
        <taxon>Pterygota</taxon>
        <taxon>Neoptera</taxon>
        <taxon>Endopterygota</taxon>
        <taxon>Diptera</taxon>
        <taxon>Nematocera</taxon>
        <taxon>Sciaroidea</taxon>
        <taxon>Sciaridae</taxon>
        <taxon>Pseudolycoriella</taxon>
    </lineage>
</organism>
<gene>
    <name evidence="1" type="ORF">Bhyg_03607</name>
</gene>
<name>A0A9Q0NF90_9DIPT</name>
<evidence type="ECO:0000313" key="2">
    <source>
        <dbReference type="Proteomes" id="UP001151699"/>
    </source>
</evidence>
<proteinExistence type="predicted"/>
<reference evidence="1" key="1">
    <citation type="submission" date="2022-07" db="EMBL/GenBank/DDBJ databases">
        <authorList>
            <person name="Trinca V."/>
            <person name="Uliana J.V.C."/>
            <person name="Torres T.T."/>
            <person name="Ward R.J."/>
            <person name="Monesi N."/>
        </authorList>
    </citation>
    <scope>NUCLEOTIDE SEQUENCE</scope>
    <source>
        <strain evidence="1">HSMRA1968</strain>
        <tissue evidence="1">Whole embryos</tissue>
    </source>
</reference>
<dbReference type="AlphaFoldDB" id="A0A9Q0NF90"/>